<dbReference type="AlphaFoldDB" id="A0A0C5V3D6"/>
<accession>A0A0C5V3D6</accession>
<evidence type="ECO:0000256" key="6">
    <source>
        <dbReference type="ARBA" id="ARBA00037066"/>
    </source>
</evidence>
<keyword evidence="9" id="KW-1185">Reference proteome</keyword>
<evidence type="ECO:0000256" key="5">
    <source>
        <dbReference type="ARBA" id="ARBA00022967"/>
    </source>
</evidence>
<dbReference type="RefSeq" id="WP_044616657.1">
    <property type="nucleotide sequence ID" value="NZ_CP007142.1"/>
</dbReference>
<evidence type="ECO:0000256" key="2">
    <source>
        <dbReference type="ARBA" id="ARBA00022448"/>
    </source>
</evidence>
<evidence type="ECO:0000313" key="8">
    <source>
        <dbReference type="EMBL" id="AJQ94045.1"/>
    </source>
</evidence>
<dbReference type="GO" id="GO:0005524">
    <property type="term" value="F:ATP binding"/>
    <property type="evidence" value="ECO:0007669"/>
    <property type="project" value="UniProtKB-KW"/>
</dbReference>
<sequence length="257" mass="28857">MSLQVENISYEVQGKHILKQVSLQLEAGQSLALVGNNGSGKSTLLKAITGELLPQSNAIRLEQRPRHLWPRQTLARKMAFLPQHSQINFNFTCEELVAMGRYPHSTGQQRDQEIIDAAMTLTDVYQFRYDLVTHMSGGELQRSQLARVLAQIWEPLDGFRLLVLDEPTNGLDLIHQHSVFQAIQAFKAQQLAIIFVVHDLNLAARYGDRVMVMDQGQVAVSGTPAEVFTKTNIKQYFGLDVCIQTHPVFSIPNIIPV</sequence>
<dbReference type="InterPro" id="IPR027417">
    <property type="entry name" value="P-loop_NTPase"/>
</dbReference>
<dbReference type="Gene3D" id="3.40.50.300">
    <property type="entry name" value="P-loop containing nucleotide triphosphate hydrolases"/>
    <property type="match status" value="1"/>
</dbReference>
<dbReference type="InterPro" id="IPR003439">
    <property type="entry name" value="ABC_transporter-like_ATP-bd"/>
</dbReference>
<dbReference type="InterPro" id="IPR003593">
    <property type="entry name" value="AAA+_ATPase"/>
</dbReference>
<dbReference type="PROSITE" id="PS50893">
    <property type="entry name" value="ABC_TRANSPORTER_2"/>
    <property type="match status" value="1"/>
</dbReference>
<protein>
    <submittedName>
        <fullName evidence="8">ABC-type hemin transport system, ATPase component</fullName>
    </submittedName>
</protein>
<dbReference type="EMBL" id="CP007142">
    <property type="protein sequence ID" value="AJQ94045.1"/>
    <property type="molecule type" value="Genomic_DNA"/>
</dbReference>
<evidence type="ECO:0000259" key="7">
    <source>
        <dbReference type="PROSITE" id="PS50893"/>
    </source>
</evidence>
<feature type="domain" description="ABC transporter" evidence="7">
    <location>
        <begin position="3"/>
        <end position="240"/>
    </location>
</feature>
<keyword evidence="4" id="KW-0067">ATP-binding</keyword>
<evidence type="ECO:0000256" key="4">
    <source>
        <dbReference type="ARBA" id="ARBA00022840"/>
    </source>
</evidence>
<dbReference type="HOGENOM" id="CLU_000604_1_11_6"/>
<dbReference type="SUPFAM" id="SSF52540">
    <property type="entry name" value="P-loop containing nucleoside triphosphate hydrolases"/>
    <property type="match status" value="1"/>
</dbReference>
<evidence type="ECO:0000256" key="3">
    <source>
        <dbReference type="ARBA" id="ARBA00022741"/>
    </source>
</evidence>
<proteinExistence type="inferred from homology"/>
<organism evidence="8 9">
    <name type="scientific">Gynuella sunshinyii YC6258</name>
    <dbReference type="NCBI Taxonomy" id="1445510"/>
    <lineage>
        <taxon>Bacteria</taxon>
        <taxon>Pseudomonadati</taxon>
        <taxon>Pseudomonadota</taxon>
        <taxon>Gammaproteobacteria</taxon>
        <taxon>Oceanospirillales</taxon>
        <taxon>Saccharospirillaceae</taxon>
        <taxon>Gynuella</taxon>
    </lineage>
</organism>
<evidence type="ECO:0000256" key="1">
    <source>
        <dbReference type="ARBA" id="ARBA00005417"/>
    </source>
</evidence>
<keyword evidence="5" id="KW-1278">Translocase</keyword>
<dbReference type="SMART" id="SM00382">
    <property type="entry name" value="AAA"/>
    <property type="match status" value="1"/>
</dbReference>
<dbReference type="KEGG" id="gsn:YC6258_02001"/>
<dbReference type="NCBIfam" id="NF010068">
    <property type="entry name" value="PRK13548.1"/>
    <property type="match status" value="1"/>
</dbReference>
<dbReference type="OrthoDB" id="6461291at2"/>
<dbReference type="PANTHER" id="PTHR42794:SF1">
    <property type="entry name" value="HEMIN IMPORT ATP-BINDING PROTEIN HMUV"/>
    <property type="match status" value="1"/>
</dbReference>
<dbReference type="CDD" id="cd03214">
    <property type="entry name" value="ABC_Iron-Siderophores_B12_Hemin"/>
    <property type="match status" value="1"/>
</dbReference>
<dbReference type="PANTHER" id="PTHR42794">
    <property type="entry name" value="HEMIN IMPORT ATP-BINDING PROTEIN HMUV"/>
    <property type="match status" value="1"/>
</dbReference>
<comment type="similarity">
    <text evidence="1">Belongs to the ABC transporter superfamily.</text>
</comment>
<dbReference type="Proteomes" id="UP000032266">
    <property type="component" value="Chromosome"/>
</dbReference>
<name>A0A0C5V3D6_9GAMM</name>
<evidence type="ECO:0000313" key="9">
    <source>
        <dbReference type="Proteomes" id="UP000032266"/>
    </source>
</evidence>
<dbReference type="FunFam" id="3.40.50.300:FF:000134">
    <property type="entry name" value="Iron-enterobactin ABC transporter ATP-binding protein"/>
    <property type="match status" value="1"/>
</dbReference>
<dbReference type="GO" id="GO:0016887">
    <property type="term" value="F:ATP hydrolysis activity"/>
    <property type="evidence" value="ECO:0007669"/>
    <property type="project" value="InterPro"/>
</dbReference>
<reference evidence="8 9" key="1">
    <citation type="submission" date="2014-01" db="EMBL/GenBank/DDBJ databases">
        <title>Full genme sequencing of cellulolytic bacterium Gynuella sunshinyii YC6258T gen. nov., sp. nov.</title>
        <authorList>
            <person name="Khan H."/>
            <person name="Chung E.J."/>
            <person name="Chung Y.R."/>
        </authorList>
    </citation>
    <scope>NUCLEOTIDE SEQUENCE [LARGE SCALE GENOMIC DNA]</scope>
    <source>
        <strain evidence="8 9">YC6258</strain>
    </source>
</reference>
<dbReference type="Pfam" id="PF00005">
    <property type="entry name" value="ABC_tran"/>
    <property type="match status" value="1"/>
</dbReference>
<keyword evidence="3" id="KW-0547">Nucleotide-binding</keyword>
<dbReference type="STRING" id="1445510.YC6258_02001"/>
<keyword evidence="2" id="KW-0813">Transport</keyword>
<comment type="function">
    <text evidence="6">Part of the ABC transporter complex HmuTUV involved in hemin import. Responsible for energy coupling to the transport system.</text>
</comment>
<gene>
    <name evidence="8" type="ORF">YC6258_02001</name>
</gene>